<dbReference type="InterPro" id="IPR027417">
    <property type="entry name" value="P-loop_NTPase"/>
</dbReference>
<comment type="subcellular location">
    <subcellularLocation>
        <location evidence="1">Cytoplasm</location>
    </subcellularLocation>
</comment>
<evidence type="ECO:0000256" key="1">
    <source>
        <dbReference type="ARBA" id="ARBA00004496"/>
    </source>
</evidence>
<dbReference type="PANTHER" id="PTHR33540:SF2">
    <property type="entry name" value="TRNA THREONYLCARBAMOYLADENOSINE BIOSYNTHESIS PROTEIN TSAE"/>
    <property type="match status" value="1"/>
</dbReference>
<dbReference type="NCBIfam" id="TIGR00150">
    <property type="entry name" value="T6A_YjeE"/>
    <property type="match status" value="1"/>
</dbReference>
<keyword evidence="6" id="KW-0479">Metal-binding</keyword>
<dbReference type="GO" id="GO:0005737">
    <property type="term" value="C:cytoplasm"/>
    <property type="evidence" value="ECO:0007669"/>
    <property type="project" value="UniProtKB-SubCell"/>
</dbReference>
<protein>
    <recommendedName>
        <fullName evidence="3">tRNA threonylcarbamoyladenosine biosynthesis protein TsaE</fullName>
    </recommendedName>
    <alternativeName>
        <fullName evidence="10">t(6)A37 threonylcarbamoyladenosine biosynthesis protein TsaE</fullName>
    </alternativeName>
</protein>
<gene>
    <name evidence="11" type="ORF">Pas1_06975</name>
</gene>
<keyword evidence="7" id="KW-0547">Nucleotide-binding</keyword>
<evidence type="ECO:0000256" key="3">
    <source>
        <dbReference type="ARBA" id="ARBA00019010"/>
    </source>
</evidence>
<keyword evidence="11" id="KW-0808">Transferase</keyword>
<name>A0A2Z4JTF4_9BURK</name>
<dbReference type="GO" id="GO:0046872">
    <property type="term" value="F:metal ion binding"/>
    <property type="evidence" value="ECO:0007669"/>
    <property type="project" value="UniProtKB-KW"/>
</dbReference>
<proteinExistence type="inferred from homology"/>
<keyword evidence="8" id="KW-0067">ATP-binding</keyword>
<evidence type="ECO:0000256" key="4">
    <source>
        <dbReference type="ARBA" id="ARBA00022490"/>
    </source>
</evidence>
<dbReference type="SUPFAM" id="SSF52540">
    <property type="entry name" value="P-loop containing nucleoside triphosphate hydrolases"/>
    <property type="match status" value="1"/>
</dbReference>
<dbReference type="GO" id="GO:0002949">
    <property type="term" value="P:tRNA threonylcarbamoyladenosine modification"/>
    <property type="evidence" value="ECO:0007669"/>
    <property type="project" value="InterPro"/>
</dbReference>
<accession>A0A2Z4JTF4</accession>
<keyword evidence="4" id="KW-0963">Cytoplasm</keyword>
<sequence length="168" mass="18755">MTQSQTQIKHCRQESETAALAQSLGNALVKVLTSNINHHLNIALIGDLGAGKTTFARYLIQGMGHLGKVKSPTYALCEPYPINLDQQLLTVHHFDLYRMHSPLEWQEAGFTEYFDAPGLCLVEWPEKAENTLPPFDLQMTLTAGNTEPERVITLQAKSILGEQLLKQI</sequence>
<dbReference type="PANTHER" id="PTHR33540">
    <property type="entry name" value="TRNA THREONYLCARBAMOYLADENOSINE BIOSYNTHESIS PROTEIN TSAE"/>
    <property type="match status" value="1"/>
</dbReference>
<dbReference type="EMBL" id="CP030085">
    <property type="protein sequence ID" value="AWW50144.1"/>
    <property type="molecule type" value="Genomic_DNA"/>
</dbReference>
<evidence type="ECO:0000256" key="9">
    <source>
        <dbReference type="ARBA" id="ARBA00022842"/>
    </source>
</evidence>
<evidence type="ECO:0000256" key="2">
    <source>
        <dbReference type="ARBA" id="ARBA00007599"/>
    </source>
</evidence>
<evidence type="ECO:0000256" key="8">
    <source>
        <dbReference type="ARBA" id="ARBA00022840"/>
    </source>
</evidence>
<dbReference type="Pfam" id="PF02367">
    <property type="entry name" value="TsaE"/>
    <property type="match status" value="1"/>
</dbReference>
<dbReference type="GO" id="GO:0016740">
    <property type="term" value="F:transferase activity"/>
    <property type="evidence" value="ECO:0007669"/>
    <property type="project" value="UniProtKB-KW"/>
</dbReference>
<evidence type="ECO:0000256" key="6">
    <source>
        <dbReference type="ARBA" id="ARBA00022723"/>
    </source>
</evidence>
<keyword evidence="9" id="KW-0460">Magnesium</keyword>
<dbReference type="RefSeq" id="WP_112294862.1">
    <property type="nucleotide sequence ID" value="NZ_CBCSBS010000001.1"/>
</dbReference>
<dbReference type="GO" id="GO:0005524">
    <property type="term" value="F:ATP binding"/>
    <property type="evidence" value="ECO:0007669"/>
    <property type="project" value="UniProtKB-KW"/>
</dbReference>
<dbReference type="Gene3D" id="3.40.50.300">
    <property type="entry name" value="P-loop containing nucleotide triphosphate hydrolases"/>
    <property type="match status" value="1"/>
</dbReference>
<evidence type="ECO:0000313" key="11">
    <source>
        <dbReference type="EMBL" id="AWW50144.1"/>
    </source>
</evidence>
<dbReference type="Proteomes" id="UP000248592">
    <property type="component" value="Chromosome"/>
</dbReference>
<evidence type="ECO:0000256" key="5">
    <source>
        <dbReference type="ARBA" id="ARBA00022694"/>
    </source>
</evidence>
<evidence type="ECO:0000313" key="12">
    <source>
        <dbReference type="Proteomes" id="UP000248592"/>
    </source>
</evidence>
<evidence type="ECO:0000256" key="7">
    <source>
        <dbReference type="ARBA" id="ARBA00022741"/>
    </source>
</evidence>
<keyword evidence="5" id="KW-0819">tRNA processing</keyword>
<dbReference type="AlphaFoldDB" id="A0A2Z4JTF4"/>
<dbReference type="InterPro" id="IPR003442">
    <property type="entry name" value="T6A_TsaE"/>
</dbReference>
<evidence type="ECO:0000256" key="10">
    <source>
        <dbReference type="ARBA" id="ARBA00032441"/>
    </source>
</evidence>
<organism evidence="11 12">
    <name type="scientific">Polynucleobacter paneuropaeus</name>
    <dbReference type="NCBI Taxonomy" id="2527775"/>
    <lineage>
        <taxon>Bacteria</taxon>
        <taxon>Pseudomonadati</taxon>
        <taxon>Pseudomonadota</taxon>
        <taxon>Betaproteobacteria</taxon>
        <taxon>Burkholderiales</taxon>
        <taxon>Burkholderiaceae</taxon>
        <taxon>Polynucleobacter</taxon>
    </lineage>
</organism>
<comment type="similarity">
    <text evidence="2">Belongs to the TsaE family.</text>
</comment>
<reference evidence="12" key="1">
    <citation type="submission" date="2018-06" db="EMBL/GenBank/DDBJ databases">
        <title>Description of a new Polynucleobacter species.</title>
        <authorList>
            <person name="Hahn M.W."/>
        </authorList>
    </citation>
    <scope>NUCLEOTIDE SEQUENCE [LARGE SCALE GENOMIC DNA]</scope>
    <source>
        <strain evidence="12">MG-25-Pas1-D2</strain>
    </source>
</reference>